<accession>A0A6J5MFJ8</accession>
<gene>
    <name evidence="1" type="ORF">UFOVP492_9</name>
</gene>
<proteinExistence type="predicted"/>
<reference evidence="1" key="1">
    <citation type="submission" date="2020-04" db="EMBL/GenBank/DDBJ databases">
        <authorList>
            <person name="Chiriac C."/>
            <person name="Salcher M."/>
            <person name="Ghai R."/>
            <person name="Kavagutti S V."/>
        </authorList>
    </citation>
    <scope>NUCLEOTIDE SEQUENCE</scope>
</reference>
<evidence type="ECO:0000313" key="1">
    <source>
        <dbReference type="EMBL" id="CAB4145398.1"/>
    </source>
</evidence>
<dbReference type="EMBL" id="LR796454">
    <property type="protein sequence ID" value="CAB4145398.1"/>
    <property type="molecule type" value="Genomic_DNA"/>
</dbReference>
<name>A0A6J5MFJ8_9CAUD</name>
<organism evidence="1">
    <name type="scientific">uncultured Caudovirales phage</name>
    <dbReference type="NCBI Taxonomy" id="2100421"/>
    <lineage>
        <taxon>Viruses</taxon>
        <taxon>Duplodnaviria</taxon>
        <taxon>Heunggongvirae</taxon>
        <taxon>Uroviricota</taxon>
        <taxon>Caudoviricetes</taxon>
        <taxon>Peduoviridae</taxon>
        <taxon>Maltschvirus</taxon>
        <taxon>Maltschvirus maltsch</taxon>
    </lineage>
</organism>
<protein>
    <submittedName>
        <fullName evidence="1">Uncharacterized protein</fullName>
    </submittedName>
</protein>
<sequence length="51" mass="5342">MLKIVSPRVGVPGEVFVPEEGVNIEALIAAGFVVDTGTKKSAKTTTDEPKD</sequence>